<dbReference type="PANTHER" id="PTHR21231">
    <property type="entry name" value="XPA-BINDING PROTEIN 1-RELATED"/>
    <property type="match status" value="1"/>
</dbReference>
<evidence type="ECO:0000313" key="10">
    <source>
        <dbReference type="EMBL" id="KAF7491074.1"/>
    </source>
</evidence>
<dbReference type="SUPFAM" id="SSF52540">
    <property type="entry name" value="P-loop containing nucleoside triphosphate hydrolases"/>
    <property type="match status" value="1"/>
</dbReference>
<keyword evidence="4 9" id="KW-0378">Hydrolase</keyword>
<dbReference type="GO" id="GO:0003924">
    <property type="term" value="F:GTPase activity"/>
    <property type="evidence" value="ECO:0007669"/>
    <property type="project" value="InterPro"/>
</dbReference>
<dbReference type="Pfam" id="PF03029">
    <property type="entry name" value="ATP_bind_1"/>
    <property type="match status" value="1"/>
</dbReference>
<evidence type="ECO:0000256" key="6">
    <source>
        <dbReference type="ARBA" id="ARBA00023134"/>
    </source>
</evidence>
<dbReference type="Proteomes" id="UP000616769">
    <property type="component" value="Unassembled WGS sequence"/>
</dbReference>
<comment type="subunit">
    <text evidence="9">Binds to RNA polymerase II.</text>
</comment>
<keyword evidence="5" id="KW-0175">Coiled coil</keyword>
<comment type="similarity">
    <text evidence="1 9">Belongs to the GPN-loop GTPase family.</text>
</comment>
<comment type="function">
    <text evidence="8 9">Small GTPase required for proper nuclear import of RNA polymerase II (RNAPII). May act at an RNAP assembly step prior to nuclear import.</text>
</comment>
<dbReference type="GO" id="GO:0005737">
    <property type="term" value="C:cytoplasm"/>
    <property type="evidence" value="ECO:0007669"/>
    <property type="project" value="UniProtKB-SubCell"/>
</dbReference>
<protein>
    <recommendedName>
        <fullName evidence="9">GPN-loop GTPase</fullName>
        <ecNumber evidence="9">3.6.5.-</ecNumber>
    </recommendedName>
</protein>
<organism evidence="11 14">
    <name type="scientific">Sarcoptes scabiei</name>
    <name type="common">Itch mite</name>
    <name type="synonym">Acarus scabiei</name>
    <dbReference type="NCBI Taxonomy" id="52283"/>
    <lineage>
        <taxon>Eukaryota</taxon>
        <taxon>Metazoa</taxon>
        <taxon>Ecdysozoa</taxon>
        <taxon>Arthropoda</taxon>
        <taxon>Chelicerata</taxon>
        <taxon>Arachnida</taxon>
        <taxon>Acari</taxon>
        <taxon>Acariformes</taxon>
        <taxon>Sarcoptiformes</taxon>
        <taxon>Astigmata</taxon>
        <taxon>Psoroptidia</taxon>
        <taxon>Sarcoptoidea</taxon>
        <taxon>Sarcoptidae</taxon>
        <taxon>Sarcoptinae</taxon>
        <taxon>Sarcoptes</taxon>
    </lineage>
</organism>
<dbReference type="InterPro" id="IPR027417">
    <property type="entry name" value="P-loop_NTPase"/>
</dbReference>
<reference evidence="12" key="4">
    <citation type="submission" date="2022-06" db="UniProtKB">
        <authorList>
            <consortium name="EnsemblMetazoa"/>
        </authorList>
    </citation>
    <scope>IDENTIFICATION</scope>
</reference>
<dbReference type="Proteomes" id="UP000070412">
    <property type="component" value="Unassembled WGS sequence"/>
</dbReference>
<keyword evidence="6 9" id="KW-0342">GTP-binding</keyword>
<dbReference type="InterPro" id="IPR030230">
    <property type="entry name" value="Gpn1/Npa3/XAB1"/>
</dbReference>
<dbReference type="OrthoDB" id="243313at2759"/>
<comment type="subcellular location">
    <subcellularLocation>
        <location evidence="9">Cytoplasm</location>
    </subcellularLocation>
    <subcellularLocation>
        <location evidence="9">Nucleus</location>
    </subcellularLocation>
</comment>
<dbReference type="EMBL" id="JXLN01010224">
    <property type="protein sequence ID" value="KPM05351.1"/>
    <property type="molecule type" value="Genomic_DNA"/>
</dbReference>
<dbReference type="GO" id="GO:0005634">
    <property type="term" value="C:nucleus"/>
    <property type="evidence" value="ECO:0007669"/>
    <property type="project" value="UniProtKB-SubCell"/>
</dbReference>
<gene>
    <name evidence="11" type="ORF">QR98_0038130</name>
    <name evidence="10" type="ORF">SSS_4778</name>
</gene>
<evidence type="ECO:0000256" key="9">
    <source>
        <dbReference type="RuleBase" id="RU365059"/>
    </source>
</evidence>
<evidence type="ECO:0000256" key="3">
    <source>
        <dbReference type="ARBA" id="ARBA00022741"/>
    </source>
</evidence>
<dbReference type="PRINTS" id="PR00449">
    <property type="entry name" value="RASTRNSFRMNG"/>
</dbReference>
<evidence type="ECO:0000256" key="2">
    <source>
        <dbReference type="ARBA" id="ARBA00022490"/>
    </source>
</evidence>
<evidence type="ECO:0000256" key="1">
    <source>
        <dbReference type="ARBA" id="ARBA00005290"/>
    </source>
</evidence>
<reference evidence="10" key="3">
    <citation type="submission" date="2020-01" db="EMBL/GenBank/DDBJ databases">
        <authorList>
            <person name="Korhonen P.K.K."/>
            <person name="Guangxu M.G."/>
            <person name="Wang T.W."/>
            <person name="Stroehlein A.J.S."/>
            <person name="Young N.D."/>
            <person name="Ang C.-S.A."/>
            <person name="Fernando D.W.F."/>
            <person name="Lu H.L."/>
            <person name="Taylor S.T."/>
            <person name="Ehtesham M.E.M."/>
            <person name="Najaraj S.H.N."/>
            <person name="Harsha G.H.G."/>
            <person name="Madugundu A.M."/>
            <person name="Renuse S.R."/>
            <person name="Holt D.H."/>
            <person name="Pandey A.P."/>
            <person name="Papenfuss A.P."/>
            <person name="Gasser R.B.G."/>
            <person name="Fischer K.F."/>
        </authorList>
    </citation>
    <scope>NUCLEOTIDE SEQUENCE</scope>
    <source>
        <strain evidence="10">SSS_KF_BRIS2020</strain>
    </source>
</reference>
<accession>A0A132A336</accession>
<evidence type="ECO:0000313" key="11">
    <source>
        <dbReference type="EMBL" id="KPM05351.1"/>
    </source>
</evidence>
<name>A0A132A336_SARSC</name>
<dbReference type="Gene3D" id="3.40.50.300">
    <property type="entry name" value="P-loop containing nucleotide triphosphate hydrolases"/>
    <property type="match status" value="1"/>
</dbReference>
<keyword evidence="7" id="KW-0539">Nucleus</keyword>
<dbReference type="PANTHER" id="PTHR21231:SF8">
    <property type="entry name" value="GPN-LOOP GTPASE 1"/>
    <property type="match status" value="1"/>
</dbReference>
<keyword evidence="2 9" id="KW-0963">Cytoplasm</keyword>
<reference evidence="13" key="2">
    <citation type="journal article" date="2020" name="PLoS Negl. Trop. Dis.">
        <title>High-quality nuclear genome for Sarcoptes scabiei-A critical resource for a neglected parasite.</title>
        <authorList>
            <person name="Korhonen P.K."/>
            <person name="Gasser R.B."/>
            <person name="Ma G."/>
            <person name="Wang T."/>
            <person name="Stroehlein A.J."/>
            <person name="Young N.D."/>
            <person name="Ang C.S."/>
            <person name="Fernando D.D."/>
            <person name="Lu H.C."/>
            <person name="Taylor S."/>
            <person name="Reynolds S.L."/>
            <person name="Mofiz E."/>
            <person name="Najaraj S.H."/>
            <person name="Gowda H."/>
            <person name="Madugundu A."/>
            <person name="Renuse S."/>
            <person name="Holt D."/>
            <person name="Pandey A."/>
            <person name="Papenfuss A.T."/>
            <person name="Fischer K."/>
        </authorList>
    </citation>
    <scope>NUCLEOTIDE SEQUENCE [LARGE SCALE GENOMIC DNA]</scope>
</reference>
<evidence type="ECO:0000256" key="7">
    <source>
        <dbReference type="ARBA" id="ARBA00023242"/>
    </source>
</evidence>
<dbReference type="FunFam" id="3.40.50.300:FF:000888">
    <property type="entry name" value="GPN-loop GTPase 1"/>
    <property type="match status" value="1"/>
</dbReference>
<dbReference type="VEuPathDB" id="VectorBase:SSCA000611"/>
<evidence type="ECO:0000313" key="12">
    <source>
        <dbReference type="EnsemblMetazoa" id="KAF7491074.1"/>
    </source>
</evidence>
<evidence type="ECO:0000313" key="13">
    <source>
        <dbReference type="Proteomes" id="UP000070412"/>
    </source>
</evidence>
<dbReference type="AlphaFoldDB" id="A0A132A336"/>
<evidence type="ECO:0000256" key="5">
    <source>
        <dbReference type="ARBA" id="ARBA00023054"/>
    </source>
</evidence>
<dbReference type="EC" id="3.6.5.-" evidence="9"/>
<dbReference type="CDD" id="cd17870">
    <property type="entry name" value="GPN1"/>
    <property type="match status" value="1"/>
</dbReference>
<reference evidence="11 14" key="1">
    <citation type="journal article" date="2015" name="Parasit. Vectors">
        <title>Draft genome of the scabies mite.</title>
        <authorList>
            <person name="Rider S.D.Jr."/>
            <person name="Morgan M.S."/>
            <person name="Arlian L.G."/>
        </authorList>
    </citation>
    <scope>NUCLEOTIDE SEQUENCE [LARGE SCALE GENOMIC DNA]</scope>
    <source>
        <strain evidence="11">Arlian Lab</strain>
    </source>
</reference>
<keyword evidence="3 9" id="KW-0547">Nucleotide-binding</keyword>
<dbReference type="OMA" id="MIIVFNK"/>
<evidence type="ECO:0000256" key="8">
    <source>
        <dbReference type="ARBA" id="ARBA00055682"/>
    </source>
</evidence>
<dbReference type="EMBL" id="WVUK01000062">
    <property type="protein sequence ID" value="KAF7491074.1"/>
    <property type="molecule type" value="Genomic_DNA"/>
</dbReference>
<proteinExistence type="inferred from homology"/>
<evidence type="ECO:0000313" key="14">
    <source>
        <dbReference type="Proteomes" id="UP000616769"/>
    </source>
</evidence>
<dbReference type="InterPro" id="IPR004130">
    <property type="entry name" value="Gpn"/>
</dbReference>
<keyword evidence="13" id="KW-1185">Reference proteome</keyword>
<dbReference type="GO" id="GO:0005525">
    <property type="term" value="F:GTP binding"/>
    <property type="evidence" value="ECO:0007669"/>
    <property type="project" value="UniProtKB-KW"/>
</dbReference>
<evidence type="ECO:0000256" key="4">
    <source>
        <dbReference type="ARBA" id="ARBA00022801"/>
    </source>
</evidence>
<dbReference type="EnsemblMetazoa" id="SSS_4778s_mrna">
    <property type="protein sequence ID" value="KAF7491074.1"/>
    <property type="gene ID" value="SSS_4778"/>
</dbReference>
<sequence length="309" mass="34826">MESSSSEVTDSESKNDSQSKQDPICVIILGMAGSGKSSVCSKMVEYLFGKNIPPYVVNCDPACLSVDYFCNVDIRDSVNYKNVMEKYQLGPNGSIITSINLFATRFDQVLQLIDKRKESHQIVLFDTPGQVEVFTWSASGSIITESLSSKYPTIILFIIDTIRSTNPTTFMSNMLYACSIFYKYKLPIVIAMNKIDVCDHKFALEWMQNSETLEAAIDKDQSYMACLNQSLVGALDIFYQDLPVVGISAKTGAGLDDLLEAFKRAAKDYYENYRKEYEQNVLESRMRSMELKKDEIISEDLDDPLISLK</sequence>